<dbReference type="AlphaFoldDB" id="W6MLE2"/>
<evidence type="ECO:0008006" key="4">
    <source>
        <dbReference type="Google" id="ProtNLM"/>
    </source>
</evidence>
<evidence type="ECO:0000256" key="1">
    <source>
        <dbReference type="SAM" id="MobiDB-lite"/>
    </source>
</evidence>
<dbReference type="Proteomes" id="UP000019384">
    <property type="component" value="Unassembled WGS sequence"/>
</dbReference>
<feature type="region of interest" description="Disordered" evidence="1">
    <location>
        <begin position="229"/>
        <end position="249"/>
    </location>
</feature>
<proteinExistence type="predicted"/>
<dbReference type="InterPro" id="IPR016181">
    <property type="entry name" value="Acyl_CoA_acyltransferase"/>
</dbReference>
<organism evidence="2 3">
    <name type="scientific">Kuraishia capsulata CBS 1993</name>
    <dbReference type="NCBI Taxonomy" id="1382522"/>
    <lineage>
        <taxon>Eukaryota</taxon>
        <taxon>Fungi</taxon>
        <taxon>Dikarya</taxon>
        <taxon>Ascomycota</taxon>
        <taxon>Saccharomycotina</taxon>
        <taxon>Pichiomycetes</taxon>
        <taxon>Pichiales</taxon>
        <taxon>Pichiaceae</taxon>
        <taxon>Kuraishia</taxon>
    </lineage>
</organism>
<dbReference type="Gene3D" id="3.40.630.30">
    <property type="match status" value="1"/>
</dbReference>
<dbReference type="InterPro" id="IPR052523">
    <property type="entry name" value="Trichothecene_AcTrans"/>
</dbReference>
<dbReference type="PANTHER" id="PTHR42791:SF1">
    <property type="entry name" value="N-ACETYLTRANSFERASE DOMAIN-CONTAINING PROTEIN"/>
    <property type="match status" value="1"/>
</dbReference>
<sequence length="249" mass="28700">MSKVELLTLADYKKAAATLYESFDDDDVARYVSNHLESDPERRKLADIALYEMYVYSHILRGQVVAVKGEDHESSDTFETVSVWVQPGALPVDSWWTLLRSGYLKLSWYTGLKGRKRVFQEMFPLLHDSAHEILGDDAEKAYFLVYLGSTPKARGKGNVRAIFEYMFSNYIDKNGFVSYLESSSLKNLPIYEKFGFRCVSDIWLGDKTNPKDSARMDVMVRGVKGEKWEQHDHVRKTRSYEPPKECALH</sequence>
<dbReference type="HOGENOM" id="CLU_063930_2_0_1"/>
<evidence type="ECO:0000313" key="2">
    <source>
        <dbReference type="EMBL" id="CDK27296.1"/>
    </source>
</evidence>
<reference evidence="2" key="2">
    <citation type="submission" date="2014-02" db="EMBL/GenBank/DDBJ databases">
        <title>Complete DNA sequence of /Kuraishia capsulata/ illustrates novel genomic features among budding yeasts (/Saccharomycotina/).</title>
        <authorList>
            <person name="Morales L."/>
            <person name="Noel B."/>
            <person name="Porcel B."/>
            <person name="Marcet-Houben M."/>
            <person name="Hullo M-F."/>
            <person name="Sacerdot C."/>
            <person name="Tekaia F."/>
            <person name="Leh-Louis V."/>
            <person name="Despons L."/>
            <person name="Khanna V."/>
            <person name="Aury J-M."/>
            <person name="Barbe V."/>
            <person name="Couloux A."/>
            <person name="Labadie K."/>
            <person name="Pelletier E."/>
            <person name="Souciet J-L."/>
            <person name="Boekhout T."/>
            <person name="Gabaldon T."/>
            <person name="Wincker P."/>
            <person name="Dujon B."/>
        </authorList>
    </citation>
    <scope>NUCLEOTIDE SEQUENCE</scope>
    <source>
        <strain evidence="2">CBS 1993</strain>
    </source>
</reference>
<reference evidence="2" key="1">
    <citation type="submission" date="2013-12" db="EMBL/GenBank/DDBJ databases">
        <authorList>
            <person name="Genoscope - CEA"/>
        </authorList>
    </citation>
    <scope>NUCLEOTIDE SEQUENCE</scope>
    <source>
        <strain evidence="2">CBS 1993</strain>
    </source>
</reference>
<dbReference type="EMBL" id="HG793128">
    <property type="protein sequence ID" value="CDK27296.1"/>
    <property type="molecule type" value="Genomic_DNA"/>
</dbReference>
<name>W6MLE2_9ASCO</name>
<gene>
    <name evidence="2" type="ORF">KUCA_T00003274001</name>
</gene>
<dbReference type="GeneID" id="34520680"/>
<evidence type="ECO:0000313" key="3">
    <source>
        <dbReference type="Proteomes" id="UP000019384"/>
    </source>
</evidence>
<protein>
    <recommendedName>
        <fullName evidence="4">N-acetyltransferase domain-containing protein</fullName>
    </recommendedName>
</protein>
<accession>W6MLE2</accession>
<dbReference type="OrthoDB" id="410198at2759"/>
<keyword evidence="3" id="KW-1185">Reference proteome</keyword>
<dbReference type="PANTHER" id="PTHR42791">
    <property type="entry name" value="GNAT FAMILY ACETYLTRANSFERASE"/>
    <property type="match status" value="1"/>
</dbReference>
<dbReference type="STRING" id="1382522.W6MLE2"/>
<dbReference type="RefSeq" id="XP_022459292.1">
    <property type="nucleotide sequence ID" value="XM_022601672.1"/>
</dbReference>
<dbReference type="SUPFAM" id="SSF55729">
    <property type="entry name" value="Acyl-CoA N-acyltransferases (Nat)"/>
    <property type="match status" value="1"/>
</dbReference>